<organism evidence="3 4">
    <name type="scientific">Cohnella herbarum</name>
    <dbReference type="NCBI Taxonomy" id="2728023"/>
    <lineage>
        <taxon>Bacteria</taxon>
        <taxon>Bacillati</taxon>
        <taxon>Bacillota</taxon>
        <taxon>Bacilli</taxon>
        <taxon>Bacillales</taxon>
        <taxon>Paenibacillaceae</taxon>
        <taxon>Cohnella</taxon>
    </lineage>
</organism>
<reference evidence="3 4" key="1">
    <citation type="submission" date="2020-04" db="EMBL/GenBank/DDBJ databases">
        <title>Genome sequencing of novel species.</title>
        <authorList>
            <person name="Heo J."/>
            <person name="Kim S.-J."/>
            <person name="Kim J.-S."/>
            <person name="Hong S.-B."/>
            <person name="Kwon S.-W."/>
        </authorList>
    </citation>
    <scope>NUCLEOTIDE SEQUENCE [LARGE SCALE GENOMIC DNA]</scope>
    <source>
        <strain evidence="3 4">MFER-1</strain>
    </source>
</reference>
<dbReference type="RefSeq" id="WP_169281551.1">
    <property type="nucleotide sequence ID" value="NZ_CP051680.1"/>
</dbReference>
<feature type="compositionally biased region" description="Basic and acidic residues" evidence="1">
    <location>
        <begin position="7"/>
        <end position="22"/>
    </location>
</feature>
<feature type="domain" description="Sporulation stage II protein D amidase enhancer LytB N-terminal" evidence="2">
    <location>
        <begin position="37"/>
        <end position="140"/>
    </location>
</feature>
<dbReference type="InterPro" id="IPR013486">
    <property type="entry name" value="SpoIID/LytB"/>
</dbReference>
<keyword evidence="4" id="KW-1185">Reference proteome</keyword>
<dbReference type="Proteomes" id="UP000502248">
    <property type="component" value="Chromosome"/>
</dbReference>
<gene>
    <name evidence="3" type="primary">spoIID</name>
    <name evidence="3" type="ORF">HH215_20320</name>
</gene>
<dbReference type="AlphaFoldDB" id="A0A7Z2VL41"/>
<name>A0A7Z2VL41_9BACL</name>
<dbReference type="PANTHER" id="PTHR30032:SF4">
    <property type="entry name" value="AMIDASE ENHANCER"/>
    <property type="match status" value="1"/>
</dbReference>
<dbReference type="Pfam" id="PF08486">
    <property type="entry name" value="SpoIID"/>
    <property type="match status" value="1"/>
</dbReference>
<dbReference type="KEGG" id="cheb:HH215_20320"/>
<dbReference type="InterPro" id="IPR051922">
    <property type="entry name" value="Bact_Sporulation_Assoc"/>
</dbReference>
<dbReference type="InterPro" id="IPR014225">
    <property type="entry name" value="Spore_II_D_firmicutes"/>
</dbReference>
<dbReference type="GO" id="GO:0030435">
    <property type="term" value="P:sporulation resulting in formation of a cellular spore"/>
    <property type="evidence" value="ECO:0007669"/>
    <property type="project" value="InterPro"/>
</dbReference>
<dbReference type="GO" id="GO:0030288">
    <property type="term" value="C:outer membrane-bounded periplasmic space"/>
    <property type="evidence" value="ECO:0007669"/>
    <property type="project" value="TreeGrafter"/>
</dbReference>
<feature type="region of interest" description="Disordered" evidence="1">
    <location>
        <begin position="1"/>
        <end position="22"/>
    </location>
</feature>
<dbReference type="EMBL" id="CP051680">
    <property type="protein sequence ID" value="QJD85286.1"/>
    <property type="molecule type" value="Genomic_DNA"/>
</dbReference>
<evidence type="ECO:0000259" key="2">
    <source>
        <dbReference type="Pfam" id="PF08486"/>
    </source>
</evidence>
<protein>
    <submittedName>
        <fullName evidence="3">Stage II sporulation protein D</fullName>
    </submittedName>
</protein>
<dbReference type="NCBIfam" id="TIGR02870">
    <property type="entry name" value="spore_II_D"/>
    <property type="match status" value="1"/>
</dbReference>
<dbReference type="PANTHER" id="PTHR30032">
    <property type="entry name" value="N-ACETYLMURAMOYL-L-ALANINE AMIDASE-RELATED"/>
    <property type="match status" value="1"/>
</dbReference>
<sequence length="319" mass="35834">MQAEAQQKTKNEPDYEKHQPVLEEKEVQPIVRVLLSKTRSIEPVPLEEYVKGVVAAEMPLDFQPEALEAQALAARTYIVRRLTLNDRSGVTGVEADVTDTQAHQVYRSLAEMKRLRKNDEEGWRKVDEAVKNTEGDIIAYRGQPIEALFFSTSNGYTENSEEVFPNEIPYLRSVASPWDKERSPRAINRVEMPLSEFYRKLGVDAIAVSAAGTDKPSLRIMEWTQGRRVKEMVAGSKRISGEEVREKLGLRSAAFDWTIEKGMIILTTYGSGHGVGMSQWGAEGMAQTGKTADQIVEYYYSGARVEKVSKLANSSKNRL</sequence>
<dbReference type="InterPro" id="IPR013693">
    <property type="entry name" value="SpoIID/LytB_N"/>
</dbReference>
<evidence type="ECO:0000256" key="1">
    <source>
        <dbReference type="SAM" id="MobiDB-lite"/>
    </source>
</evidence>
<accession>A0A7Z2VL41</accession>
<dbReference type="NCBIfam" id="TIGR02669">
    <property type="entry name" value="SpoIID_LytB"/>
    <property type="match status" value="1"/>
</dbReference>
<evidence type="ECO:0000313" key="4">
    <source>
        <dbReference type="Proteomes" id="UP000502248"/>
    </source>
</evidence>
<proteinExistence type="predicted"/>
<evidence type="ECO:0000313" key="3">
    <source>
        <dbReference type="EMBL" id="QJD85286.1"/>
    </source>
</evidence>